<evidence type="ECO:0000313" key="2">
    <source>
        <dbReference type="Proteomes" id="UP000796761"/>
    </source>
</evidence>
<keyword evidence="2" id="KW-1185">Reference proteome</keyword>
<evidence type="ECO:0008006" key="3">
    <source>
        <dbReference type="Google" id="ProtNLM"/>
    </source>
</evidence>
<proteinExistence type="predicted"/>
<comment type="caution">
    <text evidence="1">The sequence shown here is derived from an EMBL/GenBank/DDBJ whole genome shotgun (WGS) entry which is preliminary data.</text>
</comment>
<dbReference type="OrthoDB" id="9185178at2759"/>
<name>A0A8K1D9S2_9PASS</name>
<dbReference type="PANTHER" id="PTHR33332">
    <property type="entry name" value="REVERSE TRANSCRIPTASE DOMAIN-CONTAINING PROTEIN"/>
    <property type="match status" value="1"/>
</dbReference>
<gene>
    <name evidence="1" type="ORF">HGM15179_019228</name>
</gene>
<dbReference type="AlphaFoldDB" id="A0A8K1D9S2"/>
<accession>A0A8K1D9S2</accession>
<dbReference type="Proteomes" id="UP000796761">
    <property type="component" value="Unassembled WGS sequence"/>
</dbReference>
<evidence type="ECO:0000313" key="1">
    <source>
        <dbReference type="EMBL" id="TRZ07880.1"/>
    </source>
</evidence>
<reference evidence="1" key="1">
    <citation type="submission" date="2019-04" db="EMBL/GenBank/DDBJ databases">
        <title>Genome assembly of Zosterops borbonicus 15179.</title>
        <authorList>
            <person name="Leroy T."/>
            <person name="Anselmetti Y."/>
            <person name="Tilak M.-K."/>
            <person name="Nabholz B."/>
        </authorList>
    </citation>
    <scope>NUCLEOTIDE SEQUENCE</scope>
    <source>
        <strain evidence="1">HGM_15179</strain>
        <tissue evidence="1">Muscle</tissue>
    </source>
</reference>
<sequence length="162" mass="17793">MSGQGRCLFSKIADDTKLGGVTNAPEGCSGIQKDLDRLERWAEKECLKFNKGKCKILHLGRNNPRYQYKLGADLLESNSEEWALGILVDNKLSMSQQCVLVSKKANGILGCIRKTIASRLREVILPLYWWGASGVLCPVLGSSVQERRGAPGAGPEEDDKDD</sequence>
<organism evidence="1 2">
    <name type="scientific">Zosterops borbonicus</name>
    <dbReference type="NCBI Taxonomy" id="364589"/>
    <lineage>
        <taxon>Eukaryota</taxon>
        <taxon>Metazoa</taxon>
        <taxon>Chordata</taxon>
        <taxon>Craniata</taxon>
        <taxon>Vertebrata</taxon>
        <taxon>Euteleostomi</taxon>
        <taxon>Archelosauria</taxon>
        <taxon>Archosauria</taxon>
        <taxon>Dinosauria</taxon>
        <taxon>Saurischia</taxon>
        <taxon>Theropoda</taxon>
        <taxon>Coelurosauria</taxon>
        <taxon>Aves</taxon>
        <taxon>Neognathae</taxon>
        <taxon>Neoaves</taxon>
        <taxon>Telluraves</taxon>
        <taxon>Australaves</taxon>
        <taxon>Passeriformes</taxon>
        <taxon>Sylvioidea</taxon>
        <taxon>Zosteropidae</taxon>
        <taxon>Zosterops</taxon>
    </lineage>
</organism>
<protein>
    <recommendedName>
        <fullName evidence="3">Rna-directed dna polymerase from mobile element jockey-like</fullName>
    </recommendedName>
</protein>
<dbReference type="EMBL" id="SWJQ01001583">
    <property type="protein sequence ID" value="TRZ07880.1"/>
    <property type="molecule type" value="Genomic_DNA"/>
</dbReference>